<dbReference type="GO" id="GO:0043565">
    <property type="term" value="F:sequence-specific DNA binding"/>
    <property type="evidence" value="ECO:0007669"/>
    <property type="project" value="InterPro"/>
</dbReference>
<name>A0A098M9B6_9BACL</name>
<dbReference type="EMBL" id="JQCR01000002">
    <property type="protein sequence ID" value="KGE18646.1"/>
    <property type="molecule type" value="Genomic_DNA"/>
</dbReference>
<dbReference type="SUPFAM" id="SSF46689">
    <property type="entry name" value="Homeodomain-like"/>
    <property type="match status" value="1"/>
</dbReference>
<feature type="domain" description="HTH araC/xylS-type" evidence="9">
    <location>
        <begin position="438"/>
        <end position="535"/>
    </location>
</feature>
<evidence type="ECO:0000256" key="7">
    <source>
        <dbReference type="ARBA" id="ARBA00023163"/>
    </source>
</evidence>
<dbReference type="InterPro" id="IPR051552">
    <property type="entry name" value="HptR"/>
</dbReference>
<dbReference type="Proteomes" id="UP000029734">
    <property type="component" value="Unassembled WGS sequence"/>
</dbReference>
<dbReference type="PROSITE" id="PS50110">
    <property type="entry name" value="RESPONSE_REGULATORY"/>
    <property type="match status" value="1"/>
</dbReference>
<evidence type="ECO:0000259" key="10">
    <source>
        <dbReference type="PROSITE" id="PS50110"/>
    </source>
</evidence>
<evidence type="ECO:0000313" key="12">
    <source>
        <dbReference type="Proteomes" id="UP000029734"/>
    </source>
</evidence>
<comment type="subcellular location">
    <subcellularLocation>
        <location evidence="1">Cytoplasm</location>
    </subcellularLocation>
</comment>
<reference evidence="11 12" key="2">
    <citation type="submission" date="2014-10" db="EMBL/GenBank/DDBJ databases">
        <title>Comparative genomics of the Paenibacillus odorifer group.</title>
        <authorList>
            <person name="Tsai Y.-C."/>
            <person name="Martin N."/>
            <person name="Korlach J."/>
            <person name="Wiedmann M."/>
        </authorList>
    </citation>
    <scope>NUCLEOTIDE SEQUENCE [LARGE SCALE GENOMIC DNA]</scope>
    <source>
        <strain evidence="11 12">DSM 18334</strain>
    </source>
</reference>
<evidence type="ECO:0000256" key="2">
    <source>
        <dbReference type="ARBA" id="ARBA00022490"/>
    </source>
</evidence>
<evidence type="ECO:0000256" key="4">
    <source>
        <dbReference type="ARBA" id="ARBA00023012"/>
    </source>
</evidence>
<dbReference type="InterPro" id="IPR011006">
    <property type="entry name" value="CheY-like_superfamily"/>
</dbReference>
<gene>
    <name evidence="11" type="ORF">PWYN_04150</name>
</gene>
<evidence type="ECO:0008006" key="13">
    <source>
        <dbReference type="Google" id="ProtNLM"/>
    </source>
</evidence>
<evidence type="ECO:0000256" key="6">
    <source>
        <dbReference type="ARBA" id="ARBA00023125"/>
    </source>
</evidence>
<sequence>MQQILLVDDEPYVVDDLSISIPWSDLQFEQVHIAYSGMEALEILQQHPIDIVITDINMPEMSGLQLIETIRRRWKHVKIVLLTGYAEFEYAKLAIEQQASAYLLKPISNIQLVEVIEQLQMEINREWENWSSYHRTLQTFREHLPLLRDRLLNDLLQGRRISPYQLAEQMDKFSLPFTLEAPGAILVVRLEDFFQQHDLNSMILFEYAIVNIANELFQEQFSIWSCKDVHEYLVFILQPKVPLSANESHDVHKQLVQTAYQLQKNVGTVIGGGISVVTTGWGIFPDSVHGLYQSAVSMIRQHIGNETGLFLDGSESAVFPEIQTLQSLYEPPTLFHLFDTNHWKGIEEKVLTIITELKKRNEHSPEHIQEAKHYLESAFYYFAHKNNKLLGDIIGNALLEGKLLHTPDMLQEWAFDVLHRLQEHFDTERKDIRSVLIRSIHDYIDRNLNYVSLQAIADHVMLHPVYLSKIYKLETGIRISDHISGVKMEKASYLLMHTPLKIYEISSALGYSNAHYFIKLFKEYSHMTPQEFRDRSN</sequence>
<keyword evidence="7" id="KW-0804">Transcription</keyword>
<evidence type="ECO:0000256" key="1">
    <source>
        <dbReference type="ARBA" id="ARBA00004496"/>
    </source>
</evidence>
<comment type="caution">
    <text evidence="11">The sequence shown here is derived from an EMBL/GenBank/DDBJ whole genome shotgun (WGS) entry which is preliminary data.</text>
</comment>
<dbReference type="RefSeq" id="WP_036648770.1">
    <property type="nucleotide sequence ID" value="NZ_JQCR01000002.1"/>
</dbReference>
<dbReference type="InterPro" id="IPR018060">
    <property type="entry name" value="HTH_AraC"/>
</dbReference>
<dbReference type="Gene3D" id="3.40.50.2300">
    <property type="match status" value="1"/>
</dbReference>
<evidence type="ECO:0000259" key="9">
    <source>
        <dbReference type="PROSITE" id="PS01124"/>
    </source>
</evidence>
<dbReference type="AlphaFoldDB" id="A0A098M9B6"/>
<evidence type="ECO:0000313" key="11">
    <source>
        <dbReference type="EMBL" id="KGE18646.1"/>
    </source>
</evidence>
<dbReference type="GO" id="GO:0000160">
    <property type="term" value="P:phosphorelay signal transduction system"/>
    <property type="evidence" value="ECO:0007669"/>
    <property type="project" value="UniProtKB-KW"/>
</dbReference>
<dbReference type="Pfam" id="PF12833">
    <property type="entry name" value="HTH_18"/>
    <property type="match status" value="1"/>
</dbReference>
<dbReference type="SMART" id="SM00448">
    <property type="entry name" value="REC"/>
    <property type="match status" value="1"/>
</dbReference>
<accession>A0A098M9B6</accession>
<reference evidence="11 12" key="1">
    <citation type="submission" date="2014-08" db="EMBL/GenBank/DDBJ databases">
        <authorList>
            <person name="den Bakker H.C."/>
        </authorList>
    </citation>
    <scope>NUCLEOTIDE SEQUENCE [LARGE SCALE GENOMIC DNA]</scope>
    <source>
        <strain evidence="11 12">DSM 18334</strain>
    </source>
</reference>
<keyword evidence="6" id="KW-0238">DNA-binding</keyword>
<evidence type="ECO:0000256" key="3">
    <source>
        <dbReference type="ARBA" id="ARBA00022553"/>
    </source>
</evidence>
<dbReference type="Pfam" id="PF00072">
    <property type="entry name" value="Response_reg"/>
    <property type="match status" value="1"/>
</dbReference>
<dbReference type="InterPro" id="IPR009057">
    <property type="entry name" value="Homeodomain-like_sf"/>
</dbReference>
<dbReference type="PANTHER" id="PTHR42713">
    <property type="entry name" value="HISTIDINE KINASE-RELATED"/>
    <property type="match status" value="1"/>
</dbReference>
<dbReference type="PANTHER" id="PTHR42713:SF3">
    <property type="entry name" value="TRANSCRIPTIONAL REGULATORY PROTEIN HPTR"/>
    <property type="match status" value="1"/>
</dbReference>
<dbReference type="eggNOG" id="COG4753">
    <property type="taxonomic scope" value="Bacteria"/>
</dbReference>
<dbReference type="STRING" id="268407.PWYN_04150"/>
<keyword evidence="12" id="KW-1185">Reference proteome</keyword>
<keyword evidence="2" id="KW-0963">Cytoplasm</keyword>
<dbReference type="SMART" id="SM00342">
    <property type="entry name" value="HTH_ARAC"/>
    <property type="match status" value="1"/>
</dbReference>
<dbReference type="CDD" id="cd17536">
    <property type="entry name" value="REC_YesN-like"/>
    <property type="match status" value="1"/>
</dbReference>
<dbReference type="OrthoDB" id="9794370at2"/>
<dbReference type="eggNOG" id="COG2207">
    <property type="taxonomic scope" value="Bacteria"/>
</dbReference>
<dbReference type="GO" id="GO:0005737">
    <property type="term" value="C:cytoplasm"/>
    <property type="evidence" value="ECO:0007669"/>
    <property type="project" value="UniProtKB-SubCell"/>
</dbReference>
<feature type="domain" description="Response regulatory" evidence="10">
    <location>
        <begin position="3"/>
        <end position="120"/>
    </location>
</feature>
<keyword evidence="3 8" id="KW-0597">Phosphoprotein</keyword>
<keyword evidence="4" id="KW-0902">Two-component regulatory system</keyword>
<organism evidence="11 12">
    <name type="scientific">Paenibacillus wynnii</name>
    <dbReference type="NCBI Taxonomy" id="268407"/>
    <lineage>
        <taxon>Bacteria</taxon>
        <taxon>Bacillati</taxon>
        <taxon>Bacillota</taxon>
        <taxon>Bacilli</taxon>
        <taxon>Bacillales</taxon>
        <taxon>Paenibacillaceae</taxon>
        <taxon>Paenibacillus</taxon>
    </lineage>
</organism>
<evidence type="ECO:0000256" key="8">
    <source>
        <dbReference type="PROSITE-ProRule" id="PRU00169"/>
    </source>
</evidence>
<dbReference type="SUPFAM" id="SSF52172">
    <property type="entry name" value="CheY-like"/>
    <property type="match status" value="1"/>
</dbReference>
<proteinExistence type="predicted"/>
<dbReference type="GO" id="GO:0003700">
    <property type="term" value="F:DNA-binding transcription factor activity"/>
    <property type="evidence" value="ECO:0007669"/>
    <property type="project" value="InterPro"/>
</dbReference>
<evidence type="ECO:0000256" key="5">
    <source>
        <dbReference type="ARBA" id="ARBA00023015"/>
    </source>
</evidence>
<dbReference type="InterPro" id="IPR001789">
    <property type="entry name" value="Sig_transdc_resp-reg_receiver"/>
</dbReference>
<feature type="modified residue" description="4-aspartylphosphate" evidence="8">
    <location>
        <position position="55"/>
    </location>
</feature>
<keyword evidence="5" id="KW-0805">Transcription regulation</keyword>
<dbReference type="Gene3D" id="1.10.10.60">
    <property type="entry name" value="Homeodomain-like"/>
    <property type="match status" value="2"/>
</dbReference>
<dbReference type="PROSITE" id="PS01124">
    <property type="entry name" value="HTH_ARAC_FAMILY_2"/>
    <property type="match status" value="1"/>
</dbReference>
<protein>
    <recommendedName>
        <fullName evidence="13">AraC family transcriptional regulator</fullName>
    </recommendedName>
</protein>